<gene>
    <name evidence="1" type="ORF">TTHERM_00938730</name>
</gene>
<keyword evidence="2" id="KW-1185">Reference proteome</keyword>
<dbReference type="AlphaFoldDB" id="Q22DR9"/>
<dbReference type="InterPro" id="IPR011009">
    <property type="entry name" value="Kinase-like_dom_sf"/>
</dbReference>
<name>Q22DR9_TETTS</name>
<accession>Q22DR9</accession>
<protein>
    <submittedName>
        <fullName evidence="1">Tetratricopeptide repeat protein</fullName>
    </submittedName>
</protein>
<reference evidence="2" key="1">
    <citation type="journal article" date="2006" name="PLoS Biol.">
        <title>Macronuclear genome sequence of the ciliate Tetrahymena thermophila, a model eukaryote.</title>
        <authorList>
            <person name="Eisen J.A."/>
            <person name="Coyne R.S."/>
            <person name="Wu M."/>
            <person name="Wu D."/>
            <person name="Thiagarajan M."/>
            <person name="Wortman J.R."/>
            <person name="Badger J.H."/>
            <person name="Ren Q."/>
            <person name="Amedeo P."/>
            <person name="Jones K.M."/>
            <person name="Tallon L.J."/>
            <person name="Delcher A.L."/>
            <person name="Salzberg S.L."/>
            <person name="Silva J.C."/>
            <person name="Haas B.J."/>
            <person name="Majoros W.H."/>
            <person name="Farzad M."/>
            <person name="Carlton J.M."/>
            <person name="Smith R.K. Jr."/>
            <person name="Garg J."/>
            <person name="Pearlman R.E."/>
            <person name="Karrer K.M."/>
            <person name="Sun L."/>
            <person name="Manning G."/>
            <person name="Elde N.C."/>
            <person name="Turkewitz A.P."/>
            <person name="Asai D.J."/>
            <person name="Wilkes D.E."/>
            <person name="Wang Y."/>
            <person name="Cai H."/>
            <person name="Collins K."/>
            <person name="Stewart B.A."/>
            <person name="Lee S.R."/>
            <person name="Wilamowska K."/>
            <person name="Weinberg Z."/>
            <person name="Ruzzo W.L."/>
            <person name="Wloga D."/>
            <person name="Gaertig J."/>
            <person name="Frankel J."/>
            <person name="Tsao C.-C."/>
            <person name="Gorovsky M.A."/>
            <person name="Keeling P.J."/>
            <person name="Waller R.F."/>
            <person name="Patron N.J."/>
            <person name="Cherry J.M."/>
            <person name="Stover N.A."/>
            <person name="Krieger C.J."/>
            <person name="del Toro C."/>
            <person name="Ryder H.F."/>
            <person name="Williamson S.C."/>
            <person name="Barbeau R.A."/>
            <person name="Hamilton E.P."/>
            <person name="Orias E."/>
        </authorList>
    </citation>
    <scope>NUCLEOTIDE SEQUENCE [LARGE SCALE GENOMIC DNA]</scope>
    <source>
        <strain evidence="2">SB210</strain>
    </source>
</reference>
<dbReference type="SMART" id="SM00028">
    <property type="entry name" value="TPR"/>
    <property type="match status" value="2"/>
</dbReference>
<dbReference type="Proteomes" id="UP000009168">
    <property type="component" value="Unassembled WGS sequence"/>
</dbReference>
<dbReference type="OrthoDB" id="533763at2759"/>
<dbReference type="SUPFAM" id="SSF56112">
    <property type="entry name" value="Protein kinase-like (PK-like)"/>
    <property type="match status" value="1"/>
</dbReference>
<dbReference type="EMBL" id="GG662503">
    <property type="protein sequence ID" value="EAR83385.2"/>
    <property type="molecule type" value="Genomic_DNA"/>
</dbReference>
<dbReference type="Pfam" id="PF13181">
    <property type="entry name" value="TPR_8"/>
    <property type="match status" value="1"/>
</dbReference>
<evidence type="ECO:0000313" key="1">
    <source>
        <dbReference type="EMBL" id="EAR83385.2"/>
    </source>
</evidence>
<dbReference type="Gene3D" id="1.25.40.10">
    <property type="entry name" value="Tetratricopeptide repeat domain"/>
    <property type="match status" value="1"/>
</dbReference>
<evidence type="ECO:0000313" key="2">
    <source>
        <dbReference type="Proteomes" id="UP000009168"/>
    </source>
</evidence>
<dbReference type="InterPro" id="IPR011990">
    <property type="entry name" value="TPR-like_helical_dom_sf"/>
</dbReference>
<organism evidence="1 2">
    <name type="scientific">Tetrahymena thermophila (strain SB210)</name>
    <dbReference type="NCBI Taxonomy" id="312017"/>
    <lineage>
        <taxon>Eukaryota</taxon>
        <taxon>Sar</taxon>
        <taxon>Alveolata</taxon>
        <taxon>Ciliophora</taxon>
        <taxon>Intramacronucleata</taxon>
        <taxon>Oligohymenophorea</taxon>
        <taxon>Hymenostomatida</taxon>
        <taxon>Tetrahymenina</taxon>
        <taxon>Tetrahymenidae</taxon>
        <taxon>Tetrahymena</taxon>
    </lineage>
</organism>
<dbReference type="SUPFAM" id="SSF81901">
    <property type="entry name" value="HCP-like"/>
    <property type="match status" value="1"/>
</dbReference>
<dbReference type="InterPro" id="IPR019734">
    <property type="entry name" value="TPR_rpt"/>
</dbReference>
<dbReference type="RefSeq" id="XP_001031048.2">
    <property type="nucleotide sequence ID" value="XM_001031048.2"/>
</dbReference>
<proteinExistence type="predicted"/>
<dbReference type="GeneID" id="7834600"/>
<sequence>MINDEALIQRTFHKFRIEEIEFYVNIQLMIQKTQDYVAYVASLVKNSPKYENILLYVYNQSWGQMPFIINNYQKFSIVNKCPYILKHYAIGIINTIVGLATSFHSGITIQKALQNGQITSKQLLESLQIYMKGIEYLYNNKINHDNVNLQNMLLINGESDQQEYTAVLGPMKIIVLKENIFEIKYNDFQQLGWALIQLFCKYSDQEIHSYKKQHSRKKYKNDSIPDNLLEILNNLIEKQFTSEEDYYKNHYEQTCAQFYKICNTESMLIFTQQVINSYKQEQQNENNIQNTIQNQIQSVTMHSNIERKKQIFQNQKSYLLSSCYYKQEELLRAEVFGEEQNFEEANKIYRNLINLSHQQDSTPLYYLSYNLIEQNQQSNEIIENLLKAIEINPQHSQMFHCLGLQYFNRKELSLSMIYIEKSLKLNNFNADCYHTYGKILAQNKDFKASKQALLKSTQINPAYGGYFDIAYANILLKFRQPL</sequence>
<dbReference type="InParanoid" id="Q22DR9"/>
<dbReference type="KEGG" id="tet:TTHERM_00938730"/>
<dbReference type="HOGENOM" id="CLU_545756_0_0_1"/>